<name>A0A078A1V3_STYLE</name>
<proteinExistence type="predicted"/>
<feature type="compositionally biased region" description="Polar residues" evidence="2">
    <location>
        <begin position="21"/>
        <end position="44"/>
    </location>
</feature>
<dbReference type="EMBL" id="CCKQ01004294">
    <property type="protein sequence ID" value="CDW75443.1"/>
    <property type="molecule type" value="Genomic_DNA"/>
</dbReference>
<feature type="compositionally biased region" description="Polar residues" evidence="2">
    <location>
        <begin position="1"/>
        <end position="14"/>
    </location>
</feature>
<evidence type="ECO:0000256" key="1">
    <source>
        <dbReference type="SAM" id="Coils"/>
    </source>
</evidence>
<evidence type="ECO:0000256" key="2">
    <source>
        <dbReference type="SAM" id="MobiDB-lite"/>
    </source>
</evidence>
<dbReference type="Proteomes" id="UP000039865">
    <property type="component" value="Unassembled WGS sequence"/>
</dbReference>
<dbReference type="InParanoid" id="A0A078A1V3"/>
<feature type="coiled-coil region" evidence="1">
    <location>
        <begin position="183"/>
        <end position="212"/>
    </location>
</feature>
<feature type="compositionally biased region" description="Basic and acidic residues" evidence="2">
    <location>
        <begin position="45"/>
        <end position="67"/>
    </location>
</feature>
<organism evidence="3 4">
    <name type="scientific">Stylonychia lemnae</name>
    <name type="common">Ciliate</name>
    <dbReference type="NCBI Taxonomy" id="5949"/>
    <lineage>
        <taxon>Eukaryota</taxon>
        <taxon>Sar</taxon>
        <taxon>Alveolata</taxon>
        <taxon>Ciliophora</taxon>
        <taxon>Intramacronucleata</taxon>
        <taxon>Spirotrichea</taxon>
        <taxon>Stichotrichia</taxon>
        <taxon>Sporadotrichida</taxon>
        <taxon>Oxytrichidae</taxon>
        <taxon>Stylonychinae</taxon>
        <taxon>Stylonychia</taxon>
    </lineage>
</organism>
<feature type="region of interest" description="Disordered" evidence="2">
    <location>
        <begin position="82"/>
        <end position="121"/>
    </location>
</feature>
<reference evidence="3 4" key="1">
    <citation type="submission" date="2014-06" db="EMBL/GenBank/DDBJ databases">
        <authorList>
            <person name="Swart Estienne"/>
        </authorList>
    </citation>
    <scope>NUCLEOTIDE SEQUENCE [LARGE SCALE GENOMIC DNA]</scope>
    <source>
        <strain evidence="3 4">130c</strain>
    </source>
</reference>
<keyword evidence="1" id="KW-0175">Coiled coil</keyword>
<accession>A0A078A1V3</accession>
<evidence type="ECO:0000313" key="3">
    <source>
        <dbReference type="EMBL" id="CDW75443.1"/>
    </source>
</evidence>
<keyword evidence="4" id="KW-1185">Reference proteome</keyword>
<evidence type="ECO:0000313" key="4">
    <source>
        <dbReference type="Proteomes" id="UP000039865"/>
    </source>
</evidence>
<feature type="region of interest" description="Disordered" evidence="2">
    <location>
        <begin position="1"/>
        <end position="68"/>
    </location>
</feature>
<feature type="compositionally biased region" description="Polar residues" evidence="2">
    <location>
        <begin position="91"/>
        <end position="100"/>
    </location>
</feature>
<gene>
    <name evidence="3" type="primary">Contig7595.g8097</name>
    <name evidence="3" type="ORF">STYLEM_4433</name>
</gene>
<dbReference type="AlphaFoldDB" id="A0A078A1V3"/>
<protein>
    <submittedName>
        <fullName evidence="3">Uncharacterized protein</fullName>
    </submittedName>
</protein>
<sequence>MSDQVNQNSLNKSSIVDPFTPQLQDKTRSVLNPKQNEVNSSKADYSTDEKSNSFKSDTKNIRSRENSLRGFVSNGLTIMAAKKQRKEERCTTSGKQNSPLKIQRKNTRNIIRQRKEDSEHEKQKIREALYLSKKEEVQQLKRLEAQNRQRKNFIIHELEAQGKDRFKMIKSQEIQAQQKLLMIKEYKAKEAQKEIQKRIEQENDYIKKKEKEVIQMELLEIELIKKLQNSQTVQKIAYQELEQALHNGTKELKAQGSSNN</sequence>